<dbReference type="AlphaFoldDB" id="A0A397JJ31"/>
<reference evidence="1 2" key="1">
    <citation type="submission" date="2018-08" db="EMBL/GenBank/DDBJ databases">
        <title>Genome and evolution of the arbuscular mycorrhizal fungus Diversispora epigaea (formerly Glomus versiforme) and its bacterial endosymbionts.</title>
        <authorList>
            <person name="Sun X."/>
            <person name="Fei Z."/>
            <person name="Harrison M."/>
        </authorList>
    </citation>
    <scope>NUCLEOTIDE SEQUENCE [LARGE SCALE GENOMIC DNA]</scope>
    <source>
        <strain evidence="1 2">IT104</strain>
    </source>
</reference>
<comment type="caution">
    <text evidence="1">The sequence shown here is derived from an EMBL/GenBank/DDBJ whole genome shotgun (WGS) entry which is preliminary data.</text>
</comment>
<dbReference type="Proteomes" id="UP000266861">
    <property type="component" value="Unassembled WGS sequence"/>
</dbReference>
<organism evidence="1 2">
    <name type="scientific">Diversispora epigaea</name>
    <dbReference type="NCBI Taxonomy" id="1348612"/>
    <lineage>
        <taxon>Eukaryota</taxon>
        <taxon>Fungi</taxon>
        <taxon>Fungi incertae sedis</taxon>
        <taxon>Mucoromycota</taxon>
        <taxon>Glomeromycotina</taxon>
        <taxon>Glomeromycetes</taxon>
        <taxon>Diversisporales</taxon>
        <taxon>Diversisporaceae</taxon>
        <taxon>Diversispora</taxon>
    </lineage>
</organism>
<sequence length="76" mass="9140">MIVKFLMAIDFKNYKIISLVINCKCYSMGLCAACRRRRHERRNRCHKIHIIGRCHEDYGYTMTRLDVPGVIFKYRL</sequence>
<protein>
    <submittedName>
        <fullName evidence="1">Uncharacterized protein</fullName>
    </submittedName>
</protein>
<evidence type="ECO:0000313" key="2">
    <source>
        <dbReference type="Proteomes" id="UP000266861"/>
    </source>
</evidence>
<evidence type="ECO:0000313" key="1">
    <source>
        <dbReference type="EMBL" id="RHZ87282.1"/>
    </source>
</evidence>
<name>A0A397JJ31_9GLOM</name>
<gene>
    <name evidence="1" type="ORF">Glove_37g128</name>
</gene>
<keyword evidence="2" id="KW-1185">Reference proteome</keyword>
<proteinExistence type="predicted"/>
<accession>A0A397JJ31</accession>
<dbReference type="EMBL" id="PQFF01000035">
    <property type="protein sequence ID" value="RHZ87282.1"/>
    <property type="molecule type" value="Genomic_DNA"/>
</dbReference>